<feature type="compositionally biased region" description="Basic and acidic residues" evidence="1">
    <location>
        <begin position="334"/>
        <end position="351"/>
    </location>
</feature>
<reference evidence="2" key="2">
    <citation type="submission" date="2025-08" db="UniProtKB">
        <authorList>
            <consortium name="Ensembl"/>
        </authorList>
    </citation>
    <scope>IDENTIFICATION</scope>
</reference>
<evidence type="ECO:0000313" key="3">
    <source>
        <dbReference type="Proteomes" id="UP000694553"/>
    </source>
</evidence>
<dbReference type="SMART" id="SM00324">
    <property type="entry name" value="RhoGAP"/>
    <property type="match status" value="1"/>
</dbReference>
<dbReference type="PANTHER" id="PTHR23179:SF26">
    <property type="entry name" value="T-CELL ACTIVATION RHO GTPASE-ACTIVATING PROTEIN"/>
    <property type="match status" value="1"/>
</dbReference>
<feature type="region of interest" description="Disordered" evidence="1">
    <location>
        <begin position="334"/>
        <end position="371"/>
    </location>
</feature>
<proteinExistence type="predicted"/>
<organism evidence="2 3">
    <name type="scientific">Corvus moneduloides</name>
    <name type="common">New Caledonian crow</name>
    <dbReference type="NCBI Taxonomy" id="1196302"/>
    <lineage>
        <taxon>Eukaryota</taxon>
        <taxon>Metazoa</taxon>
        <taxon>Chordata</taxon>
        <taxon>Craniata</taxon>
        <taxon>Vertebrata</taxon>
        <taxon>Euteleostomi</taxon>
        <taxon>Archelosauria</taxon>
        <taxon>Archosauria</taxon>
        <taxon>Dinosauria</taxon>
        <taxon>Saurischia</taxon>
        <taxon>Theropoda</taxon>
        <taxon>Coelurosauria</taxon>
        <taxon>Aves</taxon>
        <taxon>Neognathae</taxon>
        <taxon>Neoaves</taxon>
        <taxon>Telluraves</taxon>
        <taxon>Australaves</taxon>
        <taxon>Passeriformes</taxon>
        <taxon>Corvoidea</taxon>
        <taxon>Corvidae</taxon>
        <taxon>Corvus</taxon>
    </lineage>
</organism>
<dbReference type="Pfam" id="PF00620">
    <property type="entry name" value="RhoGAP"/>
    <property type="match status" value="1"/>
</dbReference>
<reference evidence="3" key="1">
    <citation type="submission" date="2019-10" db="EMBL/GenBank/DDBJ databases">
        <title>Corvus moneduloides (New Caledonian crow) genome, bCorMon1, primary haplotype.</title>
        <authorList>
            <person name="Rutz C."/>
            <person name="Fungtammasan C."/>
            <person name="Mountcastle J."/>
            <person name="Formenti G."/>
            <person name="Chow W."/>
            <person name="Howe K."/>
            <person name="Steele M.P."/>
            <person name="Fernandes J."/>
            <person name="Gilbert M.T.P."/>
            <person name="Fedrigo O."/>
            <person name="Jarvis E.D."/>
            <person name="Gemmell N."/>
        </authorList>
    </citation>
    <scope>NUCLEOTIDE SEQUENCE [LARGE SCALE GENOMIC DNA]</scope>
</reference>
<dbReference type="PANTHER" id="PTHR23179">
    <property type="entry name" value="T-CELL ACTIVATION RHO GTPASE ACTIVATING PROTEIN-RELATED"/>
    <property type="match status" value="1"/>
</dbReference>
<evidence type="ECO:0000313" key="2">
    <source>
        <dbReference type="Ensembl" id="ENSCMUP00000032767.1"/>
    </source>
</evidence>
<reference evidence="2" key="3">
    <citation type="submission" date="2025-09" db="UniProtKB">
        <authorList>
            <consortium name="Ensembl"/>
        </authorList>
    </citation>
    <scope>IDENTIFICATION</scope>
</reference>
<accession>A0A8U7NUB5</accession>
<dbReference type="GO" id="GO:0005096">
    <property type="term" value="F:GTPase activator activity"/>
    <property type="evidence" value="ECO:0007669"/>
    <property type="project" value="TreeGrafter"/>
</dbReference>
<sequence>MLRSQCPHACPPAMGHWALQPCLRLLLPAPLQQEAASPGWGRALGTGQLLTQAPALPPLLQELLAILHQEGPTTEGIFQKAESTKARQELRQALDHGLHVDMASQPVLLLAMVLKDFLRSIPGKLLVTDLYEDWMAAMQMASREDEICQVKEGAKKLPAANLLLLRQLLALLRLIGQHVSSSRMTCSSLAICLGPKLLSPPQEEQLELEAMLARNKKVRLASAAGCSLPSQRQLGCPEVPVPGGPLCPAKVAAGAACKSCPQPAPSFCAEARLSRDGRGCLARSWASGLRARLSCVQVNALVDFTLENSGDIFGEQVAGPSESPAPTELCTEMHREEQSGPAGREDDKPQAESDPDASPSLPETRQGDGEEATVLEVQRAEVPPALSPNTHQSSPESLAKAEALTSLSVCHRLASIVPEGMSLLRGAYSFLWDLIEPISWPV</sequence>
<dbReference type="AlphaFoldDB" id="A0A8U7NUB5"/>
<dbReference type="InterPro" id="IPR000198">
    <property type="entry name" value="RhoGAP_dom"/>
</dbReference>
<evidence type="ECO:0000256" key="1">
    <source>
        <dbReference type="SAM" id="MobiDB-lite"/>
    </source>
</evidence>
<keyword evidence="3" id="KW-1185">Reference proteome</keyword>
<dbReference type="SUPFAM" id="SSF48350">
    <property type="entry name" value="GTPase activation domain, GAP"/>
    <property type="match status" value="1"/>
</dbReference>
<dbReference type="Gene3D" id="1.10.555.10">
    <property type="entry name" value="Rho GTPase activation protein"/>
    <property type="match status" value="1"/>
</dbReference>
<protein>
    <submittedName>
        <fullName evidence="2">Uncharacterized protein</fullName>
    </submittedName>
</protein>
<name>A0A8U7NUB5_CORMO</name>
<dbReference type="InterPro" id="IPR008936">
    <property type="entry name" value="Rho_GTPase_activation_prot"/>
</dbReference>
<dbReference type="Proteomes" id="UP000694553">
    <property type="component" value="Unassembled WGS sequence"/>
</dbReference>
<dbReference type="PROSITE" id="PS50238">
    <property type="entry name" value="RHOGAP"/>
    <property type="match status" value="1"/>
</dbReference>
<dbReference type="GO" id="GO:0007165">
    <property type="term" value="P:signal transduction"/>
    <property type="evidence" value="ECO:0007669"/>
    <property type="project" value="InterPro"/>
</dbReference>
<dbReference type="Ensembl" id="ENSCMUT00000035667.1">
    <property type="protein sequence ID" value="ENSCMUP00000032767.1"/>
    <property type="gene ID" value="ENSCMUG00000019506.1"/>
</dbReference>